<protein>
    <submittedName>
        <fullName evidence="1">Uncharacterized protein</fullName>
    </submittedName>
</protein>
<evidence type="ECO:0000313" key="2">
    <source>
        <dbReference type="Proteomes" id="UP000738517"/>
    </source>
</evidence>
<name>A0ABW9YQ92_9GAMM</name>
<evidence type="ECO:0000313" key="1">
    <source>
        <dbReference type="EMBL" id="NBI56112.1"/>
    </source>
</evidence>
<organism evidence="1 2">
    <name type="scientific">Photobacterium alginatilyticum</name>
    <dbReference type="NCBI Taxonomy" id="1775171"/>
    <lineage>
        <taxon>Bacteria</taxon>
        <taxon>Pseudomonadati</taxon>
        <taxon>Pseudomonadota</taxon>
        <taxon>Gammaproteobacteria</taxon>
        <taxon>Vibrionales</taxon>
        <taxon>Vibrionaceae</taxon>
        <taxon>Photobacterium</taxon>
    </lineage>
</organism>
<keyword evidence="2" id="KW-1185">Reference proteome</keyword>
<comment type="caution">
    <text evidence="1">The sequence shown here is derived from an EMBL/GenBank/DDBJ whole genome shotgun (WGS) entry which is preliminary data.</text>
</comment>
<gene>
    <name evidence="1" type="ORF">EIZ48_26775</name>
</gene>
<dbReference type="Proteomes" id="UP000738517">
    <property type="component" value="Unassembled WGS sequence"/>
</dbReference>
<proteinExistence type="predicted"/>
<reference evidence="1 2" key="1">
    <citation type="journal article" date="2017" name="Int. J. Syst. Evol. Microbiol.">
        <title>Photobacterium alginatilyticum sp. nov., a marine bacterium isolated from bottom seawater.</title>
        <authorList>
            <person name="Wang X."/>
            <person name="Wang Y."/>
            <person name="Yang X."/>
            <person name="Sun H."/>
            <person name="Li B."/>
            <person name="Zhang X.H."/>
        </authorList>
    </citation>
    <scope>NUCLEOTIDE SEQUENCE [LARGE SCALE GENOMIC DNA]</scope>
    <source>
        <strain evidence="1 2">P03D4</strain>
    </source>
</reference>
<dbReference type="EMBL" id="RSEJ01000046">
    <property type="protein sequence ID" value="NBI56112.1"/>
    <property type="molecule type" value="Genomic_DNA"/>
</dbReference>
<accession>A0ABW9YQ92</accession>
<sequence length="701" mass="79391">MNSDVFDLIASFIYRSGNLQQTTLTYKLVAYIDVLHEAFNSNDTDKLTESLTYIRADLCQRHTFAVSRSSLASLQMLVEHMIKAGYFKRGSADELTALLVRINKSQYELSQSEIIPKVVSNKFSYKSSAEEIFKDTLDSSCTQEIANRLEEHVNTFKIKKHHRAPLVKFLRQISASNPEWHKYPKVIQGELLKFRGNLLADQQRNSAYGQFQNVKNSIMVLVQQGLLPQHLELPDNLRRCTNTQKVRKDNPLISEVNMYDETQQKSYVNTPTFIESLKTDLSNNLNILVTDAQAIVYEGYQKFRNKKSIIAQSQFDEFINHQKLLVDRTDANSKKSKLNPFYSTHPLRNANLTAYYDYFFEALVKADTPHEMIGLTISEDILGYLGLTPKVASAMQIIITEELGINAYPLYRVKISSDGHGHEFVQVDTEGSVRLKALKPRARNARTRNATGSLTSLSGTDAQDIDAATCLKMALEMTSRIRECLGVKELWVCLSSHGATVANVVSFQKNFTKIRKQSSSKSAVLQYATLKKVRSSKGVLIYLESNGDSLKTAAYFGNSVKTTLNRYIPKYLTELVYRVKIRNFQNIFLFMAVSPDESPSKSLNISENEFKLQLKQAFCNPDMGGTLYEKLINKPNGNEEEKEIFFCVSESNIELAIKYAKNGKNEELKKSCKAVLAKISEGPVIMKQILRKAQLATKTDK</sequence>